<gene>
    <name evidence="4" type="ORF">CHGG_00212</name>
</gene>
<dbReference type="eggNOG" id="ENOG502RV0S">
    <property type="taxonomic scope" value="Eukaryota"/>
</dbReference>
<dbReference type="InParanoid" id="Q2HHU2"/>
<proteinExistence type="predicted"/>
<accession>Q2HHU2</accession>
<keyword evidence="2" id="KW-0812">Transmembrane</keyword>
<dbReference type="RefSeq" id="XP_001219433.1">
    <property type="nucleotide sequence ID" value="XM_001219432.1"/>
</dbReference>
<organism evidence="4 5">
    <name type="scientific">Chaetomium globosum (strain ATCC 6205 / CBS 148.51 / DSM 1962 / NBRC 6347 / NRRL 1970)</name>
    <name type="common">Soil fungus</name>
    <dbReference type="NCBI Taxonomy" id="306901"/>
    <lineage>
        <taxon>Eukaryota</taxon>
        <taxon>Fungi</taxon>
        <taxon>Dikarya</taxon>
        <taxon>Ascomycota</taxon>
        <taxon>Pezizomycotina</taxon>
        <taxon>Sordariomycetes</taxon>
        <taxon>Sordariomycetidae</taxon>
        <taxon>Sordariales</taxon>
        <taxon>Chaetomiaceae</taxon>
        <taxon>Chaetomium</taxon>
    </lineage>
</organism>
<feature type="region of interest" description="Disordered" evidence="1">
    <location>
        <begin position="434"/>
        <end position="454"/>
    </location>
</feature>
<evidence type="ECO:0008006" key="6">
    <source>
        <dbReference type="Google" id="ProtNLM"/>
    </source>
</evidence>
<dbReference type="AlphaFoldDB" id="Q2HHU2"/>
<dbReference type="Proteomes" id="UP000001056">
    <property type="component" value="Unassembled WGS sequence"/>
</dbReference>
<keyword evidence="2" id="KW-0472">Membrane</keyword>
<reference evidence="5" key="1">
    <citation type="journal article" date="2015" name="Genome Announc.">
        <title>Draft genome sequence of the cellulolytic fungus Chaetomium globosum.</title>
        <authorList>
            <person name="Cuomo C.A."/>
            <person name="Untereiner W.A."/>
            <person name="Ma L.-J."/>
            <person name="Grabherr M."/>
            <person name="Birren B.W."/>
        </authorList>
    </citation>
    <scope>NUCLEOTIDE SEQUENCE [LARGE SCALE GENOMIC DNA]</scope>
    <source>
        <strain evidence="5">ATCC 6205 / CBS 148.51 / DSM 1962 / NBRC 6347 / NRRL 1970</strain>
    </source>
</reference>
<evidence type="ECO:0000256" key="2">
    <source>
        <dbReference type="SAM" id="Phobius"/>
    </source>
</evidence>
<dbReference type="GeneID" id="4387506"/>
<keyword evidence="2" id="KW-1133">Transmembrane helix</keyword>
<feature type="signal peptide" evidence="3">
    <location>
        <begin position="1"/>
        <end position="21"/>
    </location>
</feature>
<name>Q2HHU2_CHAGB</name>
<sequence length="547" mass="57803">MVKFGFCSALIWAAGLVVASATPAPIVAVRTRNFPGTSDEQTRHLIWRRLANLAHARRENVFKNSASLDKSWNDATLFSYTYEADTAGTKFENATAEVSIEIKCVTCYFKAGATAQLTIGGGFDLGDTVRNVTGQLKDELGDLIETTVQSLDDSINFEELKQLIGPGDFELDEFINFGNVSIDTDIDIDLPPLPEVQLLFQIDHMDLYMEMDTTIAAGATLTIPLVKSPFAQAFISSSRTPLAFKLALFGRNVSDVIFVAEFLTNITGGAELAAQEACKLKIVQEYTLAVGVAAGATAALGDHTWGLEPNTTIPLFYTTLADVCAITADATPTPTTGAVAARQAADDPALETTTLTTKLLYTGISCVSPGLAACPQSLQTTSLRTETKTLVTAVPPGVTPTFPASTALTVASTIPFGKQVNKLAATSGAPVSYVPPPPLPSSSARPSGKGDKGWGGDVLDDVGEVFNGQTGGVSNKLIIGLSVGLGVPVVAAVIAALVHYFKRKRYAPVPKADTSVEYTGGYESPMAAEREAMVKKTPDLSTTEVHH</sequence>
<evidence type="ECO:0000313" key="4">
    <source>
        <dbReference type="EMBL" id="EAQ91977.1"/>
    </source>
</evidence>
<evidence type="ECO:0000256" key="1">
    <source>
        <dbReference type="SAM" id="MobiDB-lite"/>
    </source>
</evidence>
<dbReference type="VEuPathDB" id="FungiDB:CHGG_00212"/>
<evidence type="ECO:0000256" key="3">
    <source>
        <dbReference type="SAM" id="SignalP"/>
    </source>
</evidence>
<keyword evidence="5" id="KW-1185">Reference proteome</keyword>
<keyword evidence="3" id="KW-0732">Signal</keyword>
<dbReference type="OMA" id="GDENNCK"/>
<dbReference type="EMBL" id="CH408029">
    <property type="protein sequence ID" value="EAQ91977.1"/>
    <property type="molecule type" value="Genomic_DNA"/>
</dbReference>
<dbReference type="OrthoDB" id="4733706at2759"/>
<protein>
    <recommendedName>
        <fullName evidence="6">Mid2 domain-containing protein</fullName>
    </recommendedName>
</protein>
<dbReference type="HOGENOM" id="CLU_025283_0_0_1"/>
<evidence type="ECO:0000313" key="5">
    <source>
        <dbReference type="Proteomes" id="UP000001056"/>
    </source>
</evidence>
<feature type="chain" id="PRO_5004208977" description="Mid2 domain-containing protein" evidence="3">
    <location>
        <begin position="22"/>
        <end position="547"/>
    </location>
</feature>
<feature type="transmembrane region" description="Helical" evidence="2">
    <location>
        <begin position="477"/>
        <end position="501"/>
    </location>
</feature>